<keyword evidence="1" id="KW-0812">Transmembrane</keyword>
<evidence type="ECO:0000313" key="3">
    <source>
        <dbReference type="Proteomes" id="UP001597104"/>
    </source>
</evidence>
<evidence type="ECO:0000256" key="1">
    <source>
        <dbReference type="SAM" id="Phobius"/>
    </source>
</evidence>
<dbReference type="Proteomes" id="UP001597104">
    <property type="component" value="Unassembled WGS sequence"/>
</dbReference>
<name>A0ABW3EBH4_9LACO</name>
<feature type="transmembrane region" description="Helical" evidence="1">
    <location>
        <begin position="55"/>
        <end position="81"/>
    </location>
</feature>
<keyword evidence="1" id="KW-1133">Transmembrane helix</keyword>
<feature type="transmembrane region" description="Helical" evidence="1">
    <location>
        <begin position="20"/>
        <end position="43"/>
    </location>
</feature>
<comment type="caution">
    <text evidence="2">The sequence shown here is derived from an EMBL/GenBank/DDBJ whole genome shotgun (WGS) entry which is preliminary data.</text>
</comment>
<feature type="transmembrane region" description="Helical" evidence="1">
    <location>
        <begin position="173"/>
        <end position="199"/>
    </location>
</feature>
<dbReference type="PANTHER" id="PTHR40076">
    <property type="entry name" value="MEMBRANE PROTEIN-RELATED"/>
    <property type="match status" value="1"/>
</dbReference>
<dbReference type="Pfam" id="PF06161">
    <property type="entry name" value="DUF975"/>
    <property type="match status" value="1"/>
</dbReference>
<dbReference type="RefSeq" id="WP_137637134.1">
    <property type="nucleotide sequence ID" value="NZ_BJDN01000005.1"/>
</dbReference>
<dbReference type="InterPro" id="IPR010380">
    <property type="entry name" value="DUF975"/>
</dbReference>
<dbReference type="PANTHER" id="PTHR40076:SF1">
    <property type="entry name" value="MEMBRANE PROTEIN"/>
    <property type="match status" value="1"/>
</dbReference>
<sequence length="228" mass="25969">MTKTRAELKAEAKNLLRGHWGTAIVLNLLPNLLMIILWSVIVFTGMIRDNVSTLAWLFQMLSQVVITLATVGVSLTYIRWLRDPQRKIDPVRAPFFTFDNGWFIPLLVLAIGIYVFTTLWSMLFLIPGIIKSFSYSQTYLIYQDDRLAGREQASILTAITRSRALMYGHKMDYFILMLSFLGWDLLGVVTLGIGFLWIAPYQSATYAAFYNDLVHAQQATTDNEQPTA</sequence>
<feature type="transmembrane region" description="Helical" evidence="1">
    <location>
        <begin position="101"/>
        <end position="126"/>
    </location>
</feature>
<evidence type="ECO:0000313" key="2">
    <source>
        <dbReference type="EMBL" id="MFD0896829.1"/>
    </source>
</evidence>
<accession>A0ABW3EBH4</accession>
<organism evidence="2 3">
    <name type="scientific">Loigolactobacillus binensis</name>
    <dbReference type="NCBI Taxonomy" id="2559922"/>
    <lineage>
        <taxon>Bacteria</taxon>
        <taxon>Bacillati</taxon>
        <taxon>Bacillota</taxon>
        <taxon>Bacilli</taxon>
        <taxon>Lactobacillales</taxon>
        <taxon>Lactobacillaceae</taxon>
        <taxon>Loigolactobacillus</taxon>
    </lineage>
</organism>
<reference evidence="3" key="1">
    <citation type="journal article" date="2019" name="Int. J. Syst. Evol. Microbiol.">
        <title>The Global Catalogue of Microorganisms (GCM) 10K type strain sequencing project: providing services to taxonomists for standard genome sequencing and annotation.</title>
        <authorList>
            <consortium name="The Broad Institute Genomics Platform"/>
            <consortium name="The Broad Institute Genome Sequencing Center for Infectious Disease"/>
            <person name="Wu L."/>
            <person name="Ma J."/>
        </authorList>
    </citation>
    <scope>NUCLEOTIDE SEQUENCE [LARGE SCALE GENOMIC DNA]</scope>
    <source>
        <strain evidence="3">CCM 8925</strain>
    </source>
</reference>
<protein>
    <submittedName>
        <fullName evidence="2">DUF975 family protein</fullName>
    </submittedName>
</protein>
<keyword evidence="3" id="KW-1185">Reference proteome</keyword>
<keyword evidence="1" id="KW-0472">Membrane</keyword>
<dbReference type="EMBL" id="JBHTIO010000017">
    <property type="protein sequence ID" value="MFD0896829.1"/>
    <property type="molecule type" value="Genomic_DNA"/>
</dbReference>
<proteinExistence type="predicted"/>
<gene>
    <name evidence="2" type="ORF">ACFQZ7_03640</name>
</gene>